<gene>
    <name evidence="2" type="ORF">HD596_010149</name>
</gene>
<name>A0A7W9GGJ9_9ACTN</name>
<evidence type="ECO:0000256" key="1">
    <source>
        <dbReference type="SAM" id="MobiDB-lite"/>
    </source>
</evidence>
<dbReference type="SUPFAM" id="SSF51445">
    <property type="entry name" value="(Trans)glycosidases"/>
    <property type="match status" value="2"/>
</dbReference>
<dbReference type="RefSeq" id="WP_185076325.1">
    <property type="nucleotide sequence ID" value="NZ_JACHMB010000001.1"/>
</dbReference>
<feature type="region of interest" description="Disordered" evidence="1">
    <location>
        <begin position="308"/>
        <end position="335"/>
    </location>
</feature>
<accession>A0A7W9GGJ9</accession>
<dbReference type="Gene3D" id="3.20.20.80">
    <property type="entry name" value="Glycosidases"/>
    <property type="match status" value="1"/>
</dbReference>
<organism evidence="2 3">
    <name type="scientific">Nonomuraea jabiensis</name>
    <dbReference type="NCBI Taxonomy" id="882448"/>
    <lineage>
        <taxon>Bacteria</taxon>
        <taxon>Bacillati</taxon>
        <taxon>Actinomycetota</taxon>
        <taxon>Actinomycetes</taxon>
        <taxon>Streptosporangiales</taxon>
        <taxon>Streptosporangiaceae</taxon>
        <taxon>Nonomuraea</taxon>
    </lineage>
</organism>
<dbReference type="InterPro" id="IPR017853">
    <property type="entry name" value="GH"/>
</dbReference>
<reference evidence="2 3" key="1">
    <citation type="submission" date="2020-08" db="EMBL/GenBank/DDBJ databases">
        <title>Sequencing the genomes of 1000 actinobacteria strains.</title>
        <authorList>
            <person name="Klenk H.-P."/>
        </authorList>
    </citation>
    <scope>NUCLEOTIDE SEQUENCE [LARGE SCALE GENOMIC DNA]</scope>
    <source>
        <strain evidence="2 3">DSM 45507</strain>
    </source>
</reference>
<sequence length="498" mass="54713">MSDISAYRDRMLGPLVVSADNPRYFTVRSDNRAVYLTGSHIWNNFHDGMGPGATAPAEPEKLDYSAYLDFLAARGHNLIRLWRWEQFQSQAAGGAYHLNMSPQPWPRTGQGAAKDGDARFDLSQFDPAYFQRLRERVTAAGERGMYVAVMLFDGWALHLSPAPDNVEGHPFHAGNNVNGIAITSILDHQVLPLDPAVRALQEAYLRQVVDTLHDLPNVLYEVSNESCGGGAVTPELADALGVPLETEWGDSTSWQYWVIEFVRQYQRQQGYDPRPIGMTMQFPVADQTLVNTPLFDGPADWISPGYDDEIYREGGHPSAPGGSPSRWLDDPPPADGRKVLLSDTDHFAPGQGDALWVWKAFLRGHNPILMDYGLIDGVPSSPDAFEPARQAMGDTRRYAERIDLIRMTPRGDLSSTGYALAHPGKEYLILQPAGTVEVFTAELPAGSYTAGWYAIDERTSLAGDEVTVPGNGLVKFTVPSTIHGPAVLHLAATTGRAR</sequence>
<evidence type="ECO:0000313" key="3">
    <source>
        <dbReference type="Proteomes" id="UP000579153"/>
    </source>
</evidence>
<keyword evidence="3" id="KW-1185">Reference proteome</keyword>
<feature type="compositionally biased region" description="Low complexity" evidence="1">
    <location>
        <begin position="316"/>
        <end position="325"/>
    </location>
</feature>
<protein>
    <recommendedName>
        <fullName evidence="4">Collagen-binding domain of a collagenase</fullName>
    </recommendedName>
</protein>
<dbReference type="AlphaFoldDB" id="A0A7W9GGJ9"/>
<proteinExistence type="predicted"/>
<dbReference type="EMBL" id="JACHMB010000001">
    <property type="protein sequence ID" value="MBB5783393.1"/>
    <property type="molecule type" value="Genomic_DNA"/>
</dbReference>
<comment type="caution">
    <text evidence="2">The sequence shown here is derived from an EMBL/GenBank/DDBJ whole genome shotgun (WGS) entry which is preliminary data.</text>
</comment>
<evidence type="ECO:0000313" key="2">
    <source>
        <dbReference type="EMBL" id="MBB5783393.1"/>
    </source>
</evidence>
<dbReference type="Proteomes" id="UP000579153">
    <property type="component" value="Unassembled WGS sequence"/>
</dbReference>
<evidence type="ECO:0008006" key="4">
    <source>
        <dbReference type="Google" id="ProtNLM"/>
    </source>
</evidence>